<feature type="non-terminal residue" evidence="4">
    <location>
        <position position="1"/>
    </location>
</feature>
<organism evidence="4 5">
    <name type="scientific">Gossypium klotzschianum</name>
    <dbReference type="NCBI Taxonomy" id="34286"/>
    <lineage>
        <taxon>Eukaryota</taxon>
        <taxon>Viridiplantae</taxon>
        <taxon>Streptophyta</taxon>
        <taxon>Embryophyta</taxon>
        <taxon>Tracheophyta</taxon>
        <taxon>Spermatophyta</taxon>
        <taxon>Magnoliopsida</taxon>
        <taxon>eudicotyledons</taxon>
        <taxon>Gunneridae</taxon>
        <taxon>Pentapetalae</taxon>
        <taxon>rosids</taxon>
        <taxon>malvids</taxon>
        <taxon>Malvales</taxon>
        <taxon>Malvaceae</taxon>
        <taxon>Malvoideae</taxon>
        <taxon>Gossypium</taxon>
    </lineage>
</organism>
<dbReference type="PANTHER" id="PTHR16083">
    <property type="entry name" value="LEUCINE RICH REPEAT CONTAINING PROTEIN"/>
    <property type="match status" value="1"/>
</dbReference>
<gene>
    <name evidence="4" type="ORF">Goklo_021664</name>
</gene>
<evidence type="ECO:0000259" key="3">
    <source>
        <dbReference type="Pfam" id="PF20160"/>
    </source>
</evidence>
<evidence type="ECO:0000256" key="1">
    <source>
        <dbReference type="ARBA" id="ARBA00022614"/>
    </source>
</evidence>
<keyword evidence="2" id="KW-0677">Repeat</keyword>
<dbReference type="Pfam" id="PF20160">
    <property type="entry name" value="C-JID"/>
    <property type="match status" value="1"/>
</dbReference>
<dbReference type="InterPro" id="IPR032675">
    <property type="entry name" value="LRR_dom_sf"/>
</dbReference>
<proteinExistence type="predicted"/>
<dbReference type="SUPFAM" id="SSF52058">
    <property type="entry name" value="L domain-like"/>
    <property type="match status" value="1"/>
</dbReference>
<dbReference type="InterPro" id="IPR045344">
    <property type="entry name" value="C-JID"/>
</dbReference>
<dbReference type="EMBL" id="JABFAB010000007">
    <property type="protein sequence ID" value="MBA0654726.1"/>
    <property type="molecule type" value="Genomic_DNA"/>
</dbReference>
<dbReference type="OrthoDB" id="1733683at2759"/>
<evidence type="ECO:0000313" key="4">
    <source>
        <dbReference type="EMBL" id="MBA0654726.1"/>
    </source>
</evidence>
<dbReference type="AlphaFoldDB" id="A0A7J8UW12"/>
<accession>A0A7J8UW12</accession>
<keyword evidence="1" id="KW-0433">Leucine-rich repeat</keyword>
<protein>
    <recommendedName>
        <fullName evidence="3">C-JID domain-containing protein</fullName>
    </recommendedName>
</protein>
<evidence type="ECO:0000313" key="5">
    <source>
        <dbReference type="Proteomes" id="UP000593573"/>
    </source>
</evidence>
<sequence length="286" mass="31532">MVNLEGSQNLIKTPDFTTATYLEVLILEGCTRLAHVHPSIGVLKSLKLLNLRGCRSLSSLPTKIGMESLETLILSGCSNLVRFPEIDGKMECSSLRELNLRDRNLREGDIPNDISCLSSLKKLDLSDCKELKSVPELLTSIEDVRLDGCSSLEVVELANPLDVTNLVGSTFMKAVNCYRLAENINALTLLKKHLKAFSNSRKTFDIFMPGSEIPEWFSQQTSDSPINIPLPINLQKDSQWIGVACCCIFVINDASRDDKQDIGCKAGIYCRISKQASCNGSIFGGR</sequence>
<evidence type="ECO:0000256" key="2">
    <source>
        <dbReference type="ARBA" id="ARBA00022737"/>
    </source>
</evidence>
<reference evidence="4 5" key="1">
    <citation type="journal article" date="2019" name="Genome Biol. Evol.">
        <title>Insights into the evolution of the New World diploid cottons (Gossypium, subgenus Houzingenia) based on genome sequencing.</title>
        <authorList>
            <person name="Grover C.E."/>
            <person name="Arick M.A. 2nd"/>
            <person name="Thrash A."/>
            <person name="Conover J.L."/>
            <person name="Sanders W.S."/>
            <person name="Peterson D.G."/>
            <person name="Frelichowski J.E."/>
            <person name="Scheffler J.A."/>
            <person name="Scheffler B.E."/>
            <person name="Wendel J.F."/>
        </authorList>
    </citation>
    <scope>NUCLEOTIDE SEQUENCE [LARGE SCALE GENOMIC DNA]</scope>
    <source>
        <strain evidence="4">57</strain>
        <tissue evidence="4">Leaf</tissue>
    </source>
</reference>
<dbReference type="Gene3D" id="3.80.10.10">
    <property type="entry name" value="Ribonuclease Inhibitor"/>
    <property type="match status" value="2"/>
</dbReference>
<feature type="domain" description="C-JID" evidence="3">
    <location>
        <begin position="208"/>
        <end position="252"/>
    </location>
</feature>
<dbReference type="Proteomes" id="UP000593573">
    <property type="component" value="Unassembled WGS sequence"/>
</dbReference>
<dbReference type="PANTHER" id="PTHR16083:SF65">
    <property type="entry name" value="DISEASE RESISTANCE PROTEIN RPP8-LIKE"/>
    <property type="match status" value="1"/>
</dbReference>
<comment type="caution">
    <text evidence="4">The sequence shown here is derived from an EMBL/GenBank/DDBJ whole genome shotgun (WGS) entry which is preliminary data.</text>
</comment>
<name>A0A7J8UW12_9ROSI</name>
<keyword evidence="5" id="KW-1185">Reference proteome</keyword>